<feature type="chain" id="PRO_5039700422" evidence="1">
    <location>
        <begin position="23"/>
        <end position="342"/>
    </location>
</feature>
<dbReference type="EMBL" id="MCHY01000001">
    <property type="protein sequence ID" value="RKD27059.1"/>
    <property type="molecule type" value="Genomic_DNA"/>
</dbReference>
<organism evidence="2 3">
    <name type="scientific">Ammoniphilus oxalaticus</name>
    <dbReference type="NCBI Taxonomy" id="66863"/>
    <lineage>
        <taxon>Bacteria</taxon>
        <taxon>Bacillati</taxon>
        <taxon>Bacillota</taxon>
        <taxon>Bacilli</taxon>
        <taxon>Bacillales</taxon>
        <taxon>Paenibacillaceae</taxon>
        <taxon>Aneurinibacillus group</taxon>
        <taxon>Ammoniphilus</taxon>
    </lineage>
</organism>
<feature type="signal peptide" evidence="1">
    <location>
        <begin position="1"/>
        <end position="22"/>
    </location>
</feature>
<dbReference type="InterPro" id="IPR028082">
    <property type="entry name" value="Peripla_BP_I"/>
</dbReference>
<evidence type="ECO:0000313" key="2">
    <source>
        <dbReference type="EMBL" id="RKD27059.1"/>
    </source>
</evidence>
<dbReference type="PANTHER" id="PTHR35271">
    <property type="entry name" value="ABC TRANSPORTER, SUBSTRATE-BINDING LIPOPROTEIN-RELATED"/>
    <property type="match status" value="1"/>
</dbReference>
<dbReference type="AlphaFoldDB" id="A0A419SRD3"/>
<dbReference type="PROSITE" id="PS51257">
    <property type="entry name" value="PROKAR_LIPOPROTEIN"/>
    <property type="match status" value="1"/>
</dbReference>
<keyword evidence="1" id="KW-0732">Signal</keyword>
<evidence type="ECO:0000313" key="3">
    <source>
        <dbReference type="Proteomes" id="UP000284219"/>
    </source>
</evidence>
<dbReference type="OrthoDB" id="9776955at2"/>
<dbReference type="RefSeq" id="WP_120187879.1">
    <property type="nucleotide sequence ID" value="NZ_MCHY01000001.1"/>
</dbReference>
<dbReference type="CDD" id="cd06325">
    <property type="entry name" value="PBP1_ABC_unchar_transporter"/>
    <property type="match status" value="1"/>
</dbReference>
<name>A0A419SRD3_9BACL</name>
<proteinExistence type="predicted"/>
<dbReference type="PANTHER" id="PTHR35271:SF1">
    <property type="entry name" value="ABC TRANSPORTER, SUBSTRATE-BINDING LIPOPROTEIN"/>
    <property type="match status" value="1"/>
</dbReference>
<accession>A0A419SRD3</accession>
<keyword evidence="3" id="KW-1185">Reference proteome</keyword>
<dbReference type="Pfam" id="PF04392">
    <property type="entry name" value="ABC_sub_bind"/>
    <property type="match status" value="1"/>
</dbReference>
<reference evidence="2 3" key="1">
    <citation type="submission" date="2016-08" db="EMBL/GenBank/DDBJ databases">
        <title>Novel Firmicute Genomes.</title>
        <authorList>
            <person name="Poppleton D.I."/>
            <person name="Gribaldo S."/>
        </authorList>
    </citation>
    <scope>NUCLEOTIDE SEQUENCE [LARGE SCALE GENOMIC DNA]</scope>
    <source>
        <strain evidence="2 3">RAOx-1</strain>
    </source>
</reference>
<comment type="caution">
    <text evidence="2">The sequence shown here is derived from an EMBL/GenBank/DDBJ whole genome shotgun (WGS) entry which is preliminary data.</text>
</comment>
<evidence type="ECO:0000256" key="1">
    <source>
        <dbReference type="SAM" id="SignalP"/>
    </source>
</evidence>
<gene>
    <name evidence="2" type="ORF">BEP19_00350</name>
</gene>
<dbReference type="Proteomes" id="UP000284219">
    <property type="component" value="Unassembled WGS sequence"/>
</dbReference>
<dbReference type="SUPFAM" id="SSF53822">
    <property type="entry name" value="Periplasmic binding protein-like I"/>
    <property type="match status" value="1"/>
</dbReference>
<sequence length="342" mass="36637">MKKRVKKWMLGLIGTTLALSLAACGGTNQPSDNADQGDQDQQAGEQQVNVGVIQIEEHAALDAARKGFMDALAENGYKTDEQVKYNYQNAQGDINNATTIAQQLVGDKVDLILAIATPSAQSAAQATQEIPILITAVTDPVDAKLVASMDKPGANVTGTSDMNPIKEQLTLIKDIVPDAKTVGIIYNSGEDNSILQVNLAKEYAQELGFEIVERTISNSSEVKQAAESMPKVDAFYVPTDNKVVAAIESVLMVAEQAKVPVIAGESESVKNGALITYGLDYYELGKQTGEMAIRILKGEAEPAEMAIETQKNLGLTINKKAAERFGVTIPQKLLDEAVEIIE</sequence>
<dbReference type="InterPro" id="IPR007487">
    <property type="entry name" value="ABC_transpt-TYRBP-like"/>
</dbReference>
<protein>
    <submittedName>
        <fullName evidence="2">Sugar ABC transporter substrate-binding protein</fullName>
    </submittedName>
</protein>
<dbReference type="Gene3D" id="3.40.50.2300">
    <property type="match status" value="2"/>
</dbReference>